<accession>A0A0L8HQZ1</accession>
<protein>
    <submittedName>
        <fullName evidence="1">Uncharacterized protein</fullName>
    </submittedName>
</protein>
<gene>
    <name evidence="1" type="ORF">OCBIM_22008428mg</name>
</gene>
<reference evidence="1" key="1">
    <citation type="submission" date="2015-07" db="EMBL/GenBank/DDBJ databases">
        <title>MeaNS - Measles Nucleotide Surveillance Program.</title>
        <authorList>
            <person name="Tran T."/>
            <person name="Druce J."/>
        </authorList>
    </citation>
    <scope>NUCLEOTIDE SEQUENCE</scope>
    <source>
        <strain evidence="1">UCB-OBI-ISO-001</strain>
        <tissue evidence="1">Gonad</tissue>
    </source>
</reference>
<proteinExistence type="predicted"/>
<name>A0A0L8HQZ1_OCTBM</name>
<dbReference type="EMBL" id="KQ417501">
    <property type="protein sequence ID" value="KOF91609.1"/>
    <property type="molecule type" value="Genomic_DNA"/>
</dbReference>
<organism evidence="1">
    <name type="scientific">Octopus bimaculoides</name>
    <name type="common">California two-spotted octopus</name>
    <dbReference type="NCBI Taxonomy" id="37653"/>
    <lineage>
        <taxon>Eukaryota</taxon>
        <taxon>Metazoa</taxon>
        <taxon>Spiralia</taxon>
        <taxon>Lophotrochozoa</taxon>
        <taxon>Mollusca</taxon>
        <taxon>Cephalopoda</taxon>
        <taxon>Coleoidea</taxon>
        <taxon>Octopodiformes</taxon>
        <taxon>Octopoda</taxon>
        <taxon>Incirrata</taxon>
        <taxon>Octopodidae</taxon>
        <taxon>Octopus</taxon>
    </lineage>
</organism>
<evidence type="ECO:0000313" key="1">
    <source>
        <dbReference type="EMBL" id="KOF91609.1"/>
    </source>
</evidence>
<dbReference type="AlphaFoldDB" id="A0A0L8HQZ1"/>
<sequence length="56" mass="6810">MISPCFEGFIYLTYYIHKYIFGDPFVLINIYSAFFKKDFSVYHLMAQLCRHFTLQK</sequence>